<evidence type="ECO:0000256" key="2">
    <source>
        <dbReference type="ARBA" id="ARBA00002322"/>
    </source>
</evidence>
<organism evidence="16 17">
    <name type="scientific">Forsythia ovata</name>
    <dbReference type="NCBI Taxonomy" id="205694"/>
    <lineage>
        <taxon>Eukaryota</taxon>
        <taxon>Viridiplantae</taxon>
        <taxon>Streptophyta</taxon>
        <taxon>Embryophyta</taxon>
        <taxon>Tracheophyta</taxon>
        <taxon>Spermatophyta</taxon>
        <taxon>Magnoliopsida</taxon>
        <taxon>eudicotyledons</taxon>
        <taxon>Gunneridae</taxon>
        <taxon>Pentapetalae</taxon>
        <taxon>asterids</taxon>
        <taxon>lamiids</taxon>
        <taxon>Lamiales</taxon>
        <taxon>Oleaceae</taxon>
        <taxon>Forsythieae</taxon>
        <taxon>Forsythia</taxon>
    </lineage>
</organism>
<evidence type="ECO:0000256" key="14">
    <source>
        <dbReference type="PIRSR" id="PIRSR600823-5"/>
    </source>
</evidence>
<dbReference type="Proteomes" id="UP001604277">
    <property type="component" value="Unassembled WGS sequence"/>
</dbReference>
<dbReference type="GO" id="GO:0046872">
    <property type="term" value="F:metal ion binding"/>
    <property type="evidence" value="ECO:0007669"/>
    <property type="project" value="UniProtKB-KW"/>
</dbReference>
<evidence type="ECO:0000256" key="5">
    <source>
        <dbReference type="ARBA" id="ARBA00022559"/>
    </source>
</evidence>
<accession>A0ABD1TMG9</accession>
<keyword evidence="11 14" id="KW-1015">Disulfide bond</keyword>
<evidence type="ECO:0000256" key="12">
    <source>
        <dbReference type="ARBA" id="ARBA00023180"/>
    </source>
</evidence>
<evidence type="ECO:0000256" key="9">
    <source>
        <dbReference type="ARBA" id="ARBA00023002"/>
    </source>
</evidence>
<comment type="catalytic activity">
    <reaction evidence="1">
        <text>2 a phenolic donor + H2O2 = 2 a phenolic radical donor + 2 H2O</text>
        <dbReference type="Rhea" id="RHEA:56136"/>
        <dbReference type="ChEBI" id="CHEBI:15377"/>
        <dbReference type="ChEBI" id="CHEBI:16240"/>
        <dbReference type="ChEBI" id="CHEBI:139520"/>
        <dbReference type="ChEBI" id="CHEBI:139521"/>
        <dbReference type="EC" id="1.11.1.7"/>
    </reaction>
</comment>
<evidence type="ECO:0000256" key="10">
    <source>
        <dbReference type="ARBA" id="ARBA00023004"/>
    </source>
</evidence>
<dbReference type="PANTHER" id="PTHR31517">
    <property type="match status" value="1"/>
</dbReference>
<sequence length="123" mass="13796">MPNNFEENFRAKKVLSLQEMVTLSGAHSIGVSHCSSFSKRLYNFNSTHPQDPSLDPMFARALKRNCPSPSNAANDQTVPLDVLTPDRLDNKYYIDLKNHHGVLTSDQTLMSKPINGWDCEGKC</sequence>
<dbReference type="EC" id="1.11.1.7" evidence="4"/>
<dbReference type="PRINTS" id="PR00458">
    <property type="entry name" value="PEROXIDASE"/>
</dbReference>
<name>A0ABD1TMG9_9LAMI</name>
<evidence type="ECO:0000256" key="11">
    <source>
        <dbReference type="ARBA" id="ARBA00023157"/>
    </source>
</evidence>
<keyword evidence="12" id="KW-0325">Glycoprotein</keyword>
<keyword evidence="9" id="KW-0560">Oxidoreductase</keyword>
<dbReference type="PROSITE" id="PS50873">
    <property type="entry name" value="PEROXIDASE_4"/>
    <property type="match status" value="1"/>
</dbReference>
<feature type="disulfide bond" evidence="14">
    <location>
        <begin position="34"/>
        <end position="66"/>
    </location>
</feature>
<dbReference type="SUPFAM" id="SSF48113">
    <property type="entry name" value="Heme-dependent peroxidases"/>
    <property type="match status" value="1"/>
</dbReference>
<dbReference type="PANTHER" id="PTHR31517:SF51">
    <property type="entry name" value="PEROXIDASE 55"/>
    <property type="match status" value="1"/>
</dbReference>
<reference evidence="17" key="1">
    <citation type="submission" date="2024-07" db="EMBL/GenBank/DDBJ databases">
        <title>Two chromosome-level genome assemblies of Korean endemic species Abeliophyllum distichum and Forsythia ovata (Oleaceae).</title>
        <authorList>
            <person name="Jang H."/>
        </authorList>
    </citation>
    <scope>NUCLEOTIDE SEQUENCE [LARGE SCALE GENOMIC DNA]</scope>
</reference>
<gene>
    <name evidence="16" type="ORF">Fot_27902</name>
</gene>
<evidence type="ECO:0000256" key="13">
    <source>
        <dbReference type="PIRSR" id="PIRSR600823-3"/>
    </source>
</evidence>
<comment type="caution">
    <text evidence="16">The sequence shown here is derived from an EMBL/GenBank/DDBJ whole genome shotgun (WGS) entry which is preliminary data.</text>
</comment>
<dbReference type="Gene3D" id="1.10.420.10">
    <property type="entry name" value="Peroxidase, domain 2"/>
    <property type="match status" value="1"/>
</dbReference>
<evidence type="ECO:0000256" key="6">
    <source>
        <dbReference type="ARBA" id="ARBA00022617"/>
    </source>
</evidence>
<feature type="binding site" evidence="13">
    <location>
        <position position="84"/>
    </location>
    <ligand>
        <name>Ca(2+)</name>
        <dbReference type="ChEBI" id="CHEBI:29108"/>
        <label>2</label>
    </ligand>
</feature>
<keyword evidence="10 13" id="KW-0408">Iron</keyword>
<keyword evidence="7 13" id="KW-0479">Metal-binding</keyword>
<evidence type="ECO:0000256" key="4">
    <source>
        <dbReference type="ARBA" id="ARBA00012313"/>
    </source>
</evidence>
<evidence type="ECO:0000256" key="3">
    <source>
        <dbReference type="ARBA" id="ARBA00006873"/>
    </source>
</evidence>
<keyword evidence="8 13" id="KW-0106">Calcium</keyword>
<comment type="function">
    <text evidence="2">Removal of H(2)O(2), oxidation of toxic reductants, biosynthesis and degradation of lignin, suberization, auxin catabolism, response to environmental stresses such as wounding, pathogen attack and oxidative stress. These functions might be dependent on each isozyme/isoform in each plant tissue.</text>
</comment>
<keyword evidence="5 16" id="KW-0575">Peroxidase</keyword>
<dbReference type="InterPro" id="IPR002016">
    <property type="entry name" value="Haem_peroxidase"/>
</dbReference>
<dbReference type="InterPro" id="IPR010255">
    <property type="entry name" value="Haem_peroxidase_sf"/>
</dbReference>
<dbReference type="AlphaFoldDB" id="A0ABD1TMG9"/>
<evidence type="ECO:0000259" key="15">
    <source>
        <dbReference type="PROSITE" id="PS50873"/>
    </source>
</evidence>
<dbReference type="InterPro" id="IPR000823">
    <property type="entry name" value="Peroxidase_pln"/>
</dbReference>
<feature type="domain" description="Plant heme peroxidase family profile" evidence="15">
    <location>
        <begin position="15"/>
        <end position="113"/>
    </location>
</feature>
<proteinExistence type="inferred from homology"/>
<keyword evidence="6" id="KW-0349">Heme</keyword>
<feature type="binding site" description="axial binding residue" evidence="13">
    <location>
        <position position="27"/>
    </location>
    <ligand>
        <name>heme b</name>
        <dbReference type="ChEBI" id="CHEBI:60344"/>
    </ligand>
    <ligandPart>
        <name>Fe</name>
        <dbReference type="ChEBI" id="CHEBI:18248"/>
    </ligandPart>
</feature>
<dbReference type="GO" id="GO:0140825">
    <property type="term" value="F:lactoperoxidase activity"/>
    <property type="evidence" value="ECO:0007669"/>
    <property type="project" value="UniProtKB-EC"/>
</dbReference>
<protein>
    <recommendedName>
        <fullName evidence="4">peroxidase</fullName>
        <ecNumber evidence="4">1.11.1.7</ecNumber>
    </recommendedName>
</protein>
<dbReference type="FunFam" id="1.10.420.10:FF:000006">
    <property type="entry name" value="Peroxidase"/>
    <property type="match status" value="1"/>
</dbReference>
<feature type="binding site" evidence="13">
    <location>
        <position position="89"/>
    </location>
    <ligand>
        <name>Ca(2+)</name>
        <dbReference type="ChEBI" id="CHEBI:29108"/>
        <label>2</label>
    </ligand>
</feature>
<evidence type="ECO:0000256" key="7">
    <source>
        <dbReference type="ARBA" id="ARBA00022723"/>
    </source>
</evidence>
<dbReference type="Pfam" id="PF00141">
    <property type="entry name" value="peroxidase"/>
    <property type="match status" value="1"/>
</dbReference>
<evidence type="ECO:0000313" key="16">
    <source>
        <dbReference type="EMBL" id="KAL2513931.1"/>
    </source>
</evidence>
<comment type="cofactor">
    <cofactor evidence="13">
        <name>Ca(2+)</name>
        <dbReference type="ChEBI" id="CHEBI:29108"/>
    </cofactor>
    <text evidence="13">Binds 2 calcium ions per subunit.</text>
</comment>
<comment type="similarity">
    <text evidence="3">Belongs to the peroxidase family. Ascorbate peroxidase subfamily.</text>
</comment>
<dbReference type="EMBL" id="JBFOLJ010000008">
    <property type="protein sequence ID" value="KAL2513931.1"/>
    <property type="molecule type" value="Genomic_DNA"/>
</dbReference>
<evidence type="ECO:0000313" key="17">
    <source>
        <dbReference type="Proteomes" id="UP001604277"/>
    </source>
</evidence>
<keyword evidence="17" id="KW-1185">Reference proteome</keyword>
<dbReference type="InterPro" id="IPR019793">
    <property type="entry name" value="Peroxidases_heam-ligand_BS"/>
</dbReference>
<evidence type="ECO:0000256" key="1">
    <source>
        <dbReference type="ARBA" id="ARBA00000189"/>
    </source>
</evidence>
<evidence type="ECO:0000256" key="8">
    <source>
        <dbReference type="ARBA" id="ARBA00022837"/>
    </source>
</evidence>
<dbReference type="PRINTS" id="PR00461">
    <property type="entry name" value="PLPEROXIDASE"/>
</dbReference>
<comment type="cofactor">
    <cofactor evidence="13">
        <name>heme b</name>
        <dbReference type="ChEBI" id="CHEBI:60344"/>
    </cofactor>
    <text evidence="13">Binds 1 heme b (iron(II)-protoporphyrin IX) group per subunit.</text>
</comment>
<dbReference type="PROSITE" id="PS00435">
    <property type="entry name" value="PEROXIDASE_1"/>
    <property type="match status" value="1"/>
</dbReference>
<feature type="binding site" evidence="13">
    <location>
        <position position="81"/>
    </location>
    <ligand>
        <name>Ca(2+)</name>
        <dbReference type="ChEBI" id="CHEBI:29108"/>
        <label>2</label>
    </ligand>
</feature>